<evidence type="ECO:0000313" key="4">
    <source>
        <dbReference type="Proteomes" id="UP000838100"/>
    </source>
</evidence>
<keyword evidence="1" id="KW-0472">Membrane</keyword>
<reference evidence="3" key="1">
    <citation type="submission" date="2021-12" db="EMBL/GenBank/DDBJ databases">
        <authorList>
            <person name="Rodrigo-Torres L."/>
            <person name="Arahal R. D."/>
            <person name="Lucena T."/>
        </authorList>
    </citation>
    <scope>NUCLEOTIDE SEQUENCE</scope>
    <source>
        <strain evidence="3">CECT 8267</strain>
    </source>
</reference>
<accession>A0ABN8ELV4</accession>
<proteinExistence type="predicted"/>
<feature type="transmembrane region" description="Helical" evidence="1">
    <location>
        <begin position="200"/>
        <end position="221"/>
    </location>
</feature>
<gene>
    <name evidence="3" type="ORF">SIN8267_03525</name>
</gene>
<sequence>MLVSSISMMFAGFTLGFIHALDADHVMAVTALSNEKPGFKKTLKFSASWAVGHGGVLLLAGMVLFGLGVALPESLIWFAELSVGFVLIAVGLLCFWRFRKQHMQLKSHRHGDVEHTHWHEQGHANDNSQKAHAPVMVGMLHGLAGSAPALALIPAVAHGQLWLAGGYLIVFSVGVMLSMMLFGAGLGLMQKQLQQRFTRLFNLSRYLIASFSVAFGGYWVAQAV</sequence>
<evidence type="ECO:0000259" key="2">
    <source>
        <dbReference type="Pfam" id="PF13386"/>
    </source>
</evidence>
<feature type="transmembrane region" description="Helical" evidence="1">
    <location>
        <begin position="135"/>
        <end position="156"/>
    </location>
</feature>
<name>A0ABN8ELV4_9GAMM</name>
<keyword evidence="1" id="KW-0812">Transmembrane</keyword>
<feature type="transmembrane region" description="Helical" evidence="1">
    <location>
        <begin position="162"/>
        <end position="188"/>
    </location>
</feature>
<feature type="domain" description="Urease accessory protein UreH-like transmembrane" evidence="2">
    <location>
        <begin position="29"/>
        <end position="204"/>
    </location>
</feature>
<dbReference type="PANTHER" id="PTHR33876">
    <property type="entry name" value="UNNAMED PRODUCT"/>
    <property type="match status" value="1"/>
</dbReference>
<evidence type="ECO:0000256" key="1">
    <source>
        <dbReference type="SAM" id="Phobius"/>
    </source>
</evidence>
<feature type="transmembrane region" description="Helical" evidence="1">
    <location>
        <begin position="45"/>
        <end position="69"/>
    </location>
</feature>
<dbReference type="EMBL" id="CAKLPX010000008">
    <property type="protein sequence ID" value="CAH0993376.1"/>
    <property type="molecule type" value="Genomic_DNA"/>
</dbReference>
<keyword evidence="1" id="KW-1133">Transmembrane helix</keyword>
<dbReference type="InterPro" id="IPR039447">
    <property type="entry name" value="UreH-like_TM_dom"/>
</dbReference>
<dbReference type="RefSeq" id="WP_237446056.1">
    <property type="nucleotide sequence ID" value="NZ_CAKLPX010000008.1"/>
</dbReference>
<dbReference type="InterPro" id="IPR052776">
    <property type="entry name" value="Chloro_ReproSupport/MetalTrans"/>
</dbReference>
<feature type="transmembrane region" description="Helical" evidence="1">
    <location>
        <begin position="75"/>
        <end position="96"/>
    </location>
</feature>
<protein>
    <recommendedName>
        <fullName evidence="2">Urease accessory protein UreH-like transmembrane domain-containing protein</fullName>
    </recommendedName>
</protein>
<keyword evidence="4" id="KW-1185">Reference proteome</keyword>
<organism evidence="3 4">
    <name type="scientific">Sinobacterium norvegicum</name>
    <dbReference type="NCBI Taxonomy" id="1641715"/>
    <lineage>
        <taxon>Bacteria</taxon>
        <taxon>Pseudomonadati</taxon>
        <taxon>Pseudomonadota</taxon>
        <taxon>Gammaproteobacteria</taxon>
        <taxon>Cellvibrionales</taxon>
        <taxon>Spongiibacteraceae</taxon>
        <taxon>Sinobacterium</taxon>
    </lineage>
</organism>
<dbReference type="PANTHER" id="PTHR33876:SF4">
    <property type="entry name" value="CHLOROPLAST PROTEIN FOR GROWTH AND FERTILITY 2"/>
    <property type="match status" value="1"/>
</dbReference>
<dbReference type="Pfam" id="PF13386">
    <property type="entry name" value="DsbD_2"/>
    <property type="match status" value="1"/>
</dbReference>
<dbReference type="Proteomes" id="UP000838100">
    <property type="component" value="Unassembled WGS sequence"/>
</dbReference>
<evidence type="ECO:0000313" key="3">
    <source>
        <dbReference type="EMBL" id="CAH0993376.1"/>
    </source>
</evidence>
<comment type="caution">
    <text evidence="3">The sequence shown here is derived from an EMBL/GenBank/DDBJ whole genome shotgun (WGS) entry which is preliminary data.</text>
</comment>